<dbReference type="VEuPathDB" id="AmoebaDB:DDB_G0285851"/>
<dbReference type="Gene3D" id="1.20.1270.60">
    <property type="entry name" value="Arfaptin homology (AH) domain/BAR domain"/>
    <property type="match status" value="1"/>
</dbReference>
<dbReference type="RefSeq" id="XP_637961.1">
    <property type="nucleotide sequence ID" value="XM_632869.1"/>
</dbReference>
<dbReference type="GeneID" id="8625314"/>
<evidence type="ECO:0000313" key="6">
    <source>
        <dbReference type="Proteomes" id="UP000002195"/>
    </source>
</evidence>
<name>Q54MM9_DICDI</name>
<dbReference type="AlphaFoldDB" id="Q54MM9"/>
<feature type="domain" description="AH" evidence="3">
    <location>
        <begin position="26"/>
        <end position="228"/>
    </location>
</feature>
<dbReference type="OMA" id="ESHADND"/>
<protein>
    <recommendedName>
        <fullName evidence="7">BAR domain-containing protein</fullName>
    </recommendedName>
</protein>
<dbReference type="InterPro" id="IPR004148">
    <property type="entry name" value="BAR_dom"/>
</dbReference>
<dbReference type="PaxDb" id="44689-DDB0186709"/>
<keyword evidence="6" id="KW-1185">Reference proteome</keyword>
<dbReference type="KEGG" id="ddi:DDB_G0285851"/>
<comment type="caution">
    <text evidence="5">The sequence shown here is derived from an EMBL/GenBank/DDBJ whole genome shotgun (WGS) entry which is preliminary data.</text>
</comment>
<sequence length="235" mass="26851">MKNFTKKLAEVKQQTMEKMGKTESHADNDATKEQKEKLRVIKTEYSQIYTVGKLYAQETEKSTQQGSQFADALAQFGTGFVSNEQVSEALKNVGIQLKSVEQARQSCNVNSVQSLINPVGKFQDTEIKKARDSKHKQDQIRIRYDTALEKLQEARKKNDANSLKVKGLENECNEIKVEYDAVTAEFTQTMDNLNQEMNKQLVEELREYTLQQLAFYKQAAALWEETSDLLSSFQA</sequence>
<proteinExistence type="predicted"/>
<dbReference type="eggNOG" id="ENOG502R61G">
    <property type="taxonomic scope" value="Eukaryota"/>
</dbReference>
<dbReference type="PROSITE" id="PS51021">
    <property type="entry name" value="BAR"/>
    <property type="match status" value="1"/>
</dbReference>
<dbReference type="EMBL" id="AAFI02000082">
    <property type="protein sequence ID" value="EAL64460.1"/>
    <property type="molecule type" value="Genomic_DNA"/>
</dbReference>
<dbReference type="FunCoup" id="Q54MM9">
    <property type="interactions" value="6"/>
</dbReference>
<dbReference type="Pfam" id="PF03114">
    <property type="entry name" value="BAR"/>
    <property type="match status" value="1"/>
</dbReference>
<feature type="compositionally biased region" description="Basic and acidic residues" evidence="2">
    <location>
        <begin position="18"/>
        <end position="35"/>
    </location>
</feature>
<dbReference type="GO" id="GO:0005886">
    <property type="term" value="C:plasma membrane"/>
    <property type="evidence" value="ECO:0000314"/>
    <property type="project" value="dictyBase"/>
</dbReference>
<dbReference type="dictyBase" id="DDB_G0285851"/>
<dbReference type="InterPro" id="IPR027267">
    <property type="entry name" value="AH/BAR_dom_sf"/>
</dbReference>
<evidence type="ECO:0000259" key="3">
    <source>
        <dbReference type="PROSITE" id="PS50870"/>
    </source>
</evidence>
<evidence type="ECO:0000313" key="5">
    <source>
        <dbReference type="EMBL" id="EAL64460.1"/>
    </source>
</evidence>
<dbReference type="STRING" id="44689.Q54MM9"/>
<feature type="region of interest" description="Disordered" evidence="2">
    <location>
        <begin position="1"/>
        <end position="35"/>
    </location>
</feature>
<keyword evidence="1" id="KW-0175">Coiled coil</keyword>
<dbReference type="PhylomeDB" id="Q54MM9"/>
<dbReference type="SUPFAM" id="SSF103657">
    <property type="entry name" value="BAR/IMD domain-like"/>
    <property type="match status" value="1"/>
</dbReference>
<dbReference type="SMR" id="Q54MM9"/>
<dbReference type="PROSITE" id="PS50870">
    <property type="entry name" value="AH"/>
    <property type="match status" value="1"/>
</dbReference>
<dbReference type="HOGENOM" id="CLU_1182020_0_0_1"/>
<accession>Q54MM9</accession>
<organism evidence="5 6">
    <name type="scientific">Dictyostelium discoideum</name>
    <name type="common">Social amoeba</name>
    <dbReference type="NCBI Taxonomy" id="44689"/>
    <lineage>
        <taxon>Eukaryota</taxon>
        <taxon>Amoebozoa</taxon>
        <taxon>Evosea</taxon>
        <taxon>Eumycetozoa</taxon>
        <taxon>Dictyostelia</taxon>
        <taxon>Dictyosteliales</taxon>
        <taxon>Dictyosteliaceae</taxon>
        <taxon>Dictyostelium</taxon>
    </lineage>
</organism>
<gene>
    <name evidence="5" type="ORF">DDB_G0285851</name>
</gene>
<evidence type="ECO:0000256" key="2">
    <source>
        <dbReference type="SAM" id="MobiDB-lite"/>
    </source>
</evidence>
<dbReference type="InterPro" id="IPR010504">
    <property type="entry name" value="AH_dom"/>
</dbReference>
<feature type="coiled-coil region" evidence="1">
    <location>
        <begin position="137"/>
        <end position="185"/>
    </location>
</feature>
<dbReference type="InParanoid" id="Q54MM9"/>
<evidence type="ECO:0000259" key="4">
    <source>
        <dbReference type="PROSITE" id="PS51021"/>
    </source>
</evidence>
<reference evidence="5 6" key="1">
    <citation type="journal article" date="2005" name="Nature">
        <title>The genome of the social amoeba Dictyostelium discoideum.</title>
        <authorList>
            <consortium name="The Dictyostelium discoideum Sequencing Consortium"/>
            <person name="Eichinger L."/>
            <person name="Pachebat J.A."/>
            <person name="Glockner G."/>
            <person name="Rajandream M.A."/>
            <person name="Sucgang R."/>
            <person name="Berriman M."/>
            <person name="Song J."/>
            <person name="Olsen R."/>
            <person name="Szafranski K."/>
            <person name="Xu Q."/>
            <person name="Tunggal B."/>
            <person name="Kummerfeld S."/>
            <person name="Madera M."/>
            <person name="Konfortov B.A."/>
            <person name="Rivero F."/>
            <person name="Bankier A.T."/>
            <person name="Lehmann R."/>
            <person name="Hamlin N."/>
            <person name="Davies R."/>
            <person name="Gaudet P."/>
            <person name="Fey P."/>
            <person name="Pilcher K."/>
            <person name="Chen G."/>
            <person name="Saunders D."/>
            <person name="Sodergren E."/>
            <person name="Davis P."/>
            <person name="Kerhornou A."/>
            <person name="Nie X."/>
            <person name="Hall N."/>
            <person name="Anjard C."/>
            <person name="Hemphill L."/>
            <person name="Bason N."/>
            <person name="Farbrother P."/>
            <person name="Desany B."/>
            <person name="Just E."/>
            <person name="Morio T."/>
            <person name="Rost R."/>
            <person name="Churcher C."/>
            <person name="Cooper J."/>
            <person name="Haydock S."/>
            <person name="van Driessche N."/>
            <person name="Cronin A."/>
            <person name="Goodhead I."/>
            <person name="Muzny D."/>
            <person name="Mourier T."/>
            <person name="Pain A."/>
            <person name="Lu M."/>
            <person name="Harper D."/>
            <person name="Lindsay R."/>
            <person name="Hauser H."/>
            <person name="James K."/>
            <person name="Quiles M."/>
            <person name="Madan Babu M."/>
            <person name="Saito T."/>
            <person name="Buchrieser C."/>
            <person name="Wardroper A."/>
            <person name="Felder M."/>
            <person name="Thangavelu M."/>
            <person name="Johnson D."/>
            <person name="Knights A."/>
            <person name="Loulseged H."/>
            <person name="Mungall K."/>
            <person name="Oliver K."/>
            <person name="Price C."/>
            <person name="Quail M.A."/>
            <person name="Urushihara H."/>
            <person name="Hernandez J."/>
            <person name="Rabbinowitsch E."/>
            <person name="Steffen D."/>
            <person name="Sanders M."/>
            <person name="Ma J."/>
            <person name="Kohara Y."/>
            <person name="Sharp S."/>
            <person name="Simmonds M."/>
            <person name="Spiegler S."/>
            <person name="Tivey A."/>
            <person name="Sugano S."/>
            <person name="White B."/>
            <person name="Walker D."/>
            <person name="Woodward J."/>
            <person name="Winckler T."/>
            <person name="Tanaka Y."/>
            <person name="Shaulsky G."/>
            <person name="Schleicher M."/>
            <person name="Weinstock G."/>
            <person name="Rosenthal A."/>
            <person name="Cox E.C."/>
            <person name="Chisholm R.L."/>
            <person name="Gibbs R."/>
            <person name="Loomis W.F."/>
            <person name="Platzer M."/>
            <person name="Kay R.R."/>
            <person name="Williams J."/>
            <person name="Dear P.H."/>
            <person name="Noegel A.A."/>
            <person name="Barrell B."/>
            <person name="Kuspa A."/>
        </authorList>
    </citation>
    <scope>NUCLEOTIDE SEQUENCE [LARGE SCALE GENOMIC DNA]</scope>
    <source>
        <strain evidence="5 6">AX4</strain>
    </source>
</reference>
<evidence type="ECO:0008006" key="7">
    <source>
        <dbReference type="Google" id="ProtNLM"/>
    </source>
</evidence>
<dbReference type="CDD" id="cd07307">
    <property type="entry name" value="BAR"/>
    <property type="match status" value="1"/>
</dbReference>
<evidence type="ECO:0000256" key="1">
    <source>
        <dbReference type="SAM" id="Coils"/>
    </source>
</evidence>
<feature type="domain" description="BAR" evidence="4">
    <location>
        <begin position="16"/>
        <end position="235"/>
    </location>
</feature>
<dbReference type="GO" id="GO:0005737">
    <property type="term" value="C:cytoplasm"/>
    <property type="evidence" value="ECO:0007669"/>
    <property type="project" value="InterPro"/>
</dbReference>
<dbReference type="Proteomes" id="UP000002195">
    <property type="component" value="Unassembled WGS sequence"/>
</dbReference>
<dbReference type="GO" id="GO:0019904">
    <property type="term" value="F:protein domain specific binding"/>
    <property type="evidence" value="ECO:0007669"/>
    <property type="project" value="InterPro"/>
</dbReference>